<dbReference type="InterPro" id="IPR000045">
    <property type="entry name" value="Prepilin_IV_endopep_pep"/>
</dbReference>
<dbReference type="PANTHER" id="PTHR30487">
    <property type="entry name" value="TYPE 4 PREPILIN-LIKE PROTEINS LEADER PEPTIDE-PROCESSING ENZYME"/>
    <property type="match status" value="1"/>
</dbReference>
<protein>
    <submittedName>
        <fullName evidence="4">Prepilin signal peptidase PulO</fullName>
    </submittedName>
</protein>
<comment type="similarity">
    <text evidence="1">Belongs to the peptidase A24 family.</text>
</comment>
<dbReference type="Pfam" id="PF01478">
    <property type="entry name" value="Peptidase_A24"/>
    <property type="match status" value="1"/>
</dbReference>
<gene>
    <name evidence="4" type="ORF">XD97_0003</name>
</gene>
<comment type="caution">
    <text evidence="4">The sequence shown here is derived from an EMBL/GenBank/DDBJ whole genome shotgun (WGS) entry which is preliminary data.</text>
</comment>
<dbReference type="GO" id="GO:0005886">
    <property type="term" value="C:plasma membrane"/>
    <property type="evidence" value="ECO:0007669"/>
    <property type="project" value="TreeGrafter"/>
</dbReference>
<dbReference type="AlphaFoldDB" id="A0A117M4M1"/>
<dbReference type="GO" id="GO:0004190">
    <property type="term" value="F:aspartic-type endopeptidase activity"/>
    <property type="evidence" value="ECO:0007669"/>
    <property type="project" value="InterPro"/>
</dbReference>
<evidence type="ECO:0000313" key="4">
    <source>
        <dbReference type="EMBL" id="KUK84145.1"/>
    </source>
</evidence>
<dbReference type="Proteomes" id="UP000054705">
    <property type="component" value="Unassembled WGS sequence"/>
</dbReference>
<feature type="transmembrane region" description="Helical" evidence="2">
    <location>
        <begin position="149"/>
        <end position="167"/>
    </location>
</feature>
<reference evidence="5" key="1">
    <citation type="journal article" date="2015" name="MBio">
        <title>Genome-Resolved Metagenomic Analysis Reveals Roles for Candidate Phyla and Other Microbial Community Members in Biogeochemical Transformations in Oil Reservoirs.</title>
        <authorList>
            <person name="Hu P."/>
            <person name="Tom L."/>
            <person name="Singh A."/>
            <person name="Thomas B.C."/>
            <person name="Baker B.J."/>
            <person name="Piceno Y.M."/>
            <person name="Andersen G.L."/>
            <person name="Banfield J.F."/>
        </authorList>
    </citation>
    <scope>NUCLEOTIDE SEQUENCE [LARGE SCALE GENOMIC DNA]</scope>
</reference>
<dbReference type="EMBL" id="LGGS01000001">
    <property type="protein sequence ID" value="KUK84145.1"/>
    <property type="molecule type" value="Genomic_DNA"/>
</dbReference>
<feature type="domain" description="Prepilin type IV endopeptidase peptidase" evidence="3">
    <location>
        <begin position="6"/>
        <end position="107"/>
    </location>
</feature>
<feature type="transmembrane region" description="Helical" evidence="2">
    <location>
        <begin position="24"/>
        <end position="42"/>
    </location>
</feature>
<keyword evidence="2" id="KW-0472">Membrane</keyword>
<dbReference type="PANTHER" id="PTHR30487:SF0">
    <property type="entry name" value="PREPILIN LEADER PEPTIDASE_N-METHYLTRANSFERASE-RELATED"/>
    <property type="match status" value="1"/>
</dbReference>
<organism evidence="4 5">
    <name type="scientific">Pelotomaculum thermopropionicum</name>
    <dbReference type="NCBI Taxonomy" id="110500"/>
    <lineage>
        <taxon>Bacteria</taxon>
        <taxon>Bacillati</taxon>
        <taxon>Bacillota</taxon>
        <taxon>Clostridia</taxon>
        <taxon>Eubacteriales</taxon>
        <taxon>Desulfotomaculaceae</taxon>
        <taxon>Pelotomaculum</taxon>
    </lineage>
</organism>
<evidence type="ECO:0000256" key="2">
    <source>
        <dbReference type="SAM" id="Phobius"/>
    </source>
</evidence>
<sequence>MFIDLVVFLVTGVCFYTDFTRRKLYNLVLFPAVFLGAGYHTCTNGINGCCFSLQGLAAGLALLLIPYCAGGVGAGDVKFLGAVGALKGPVFIFYAFLAGAIAGGLLSLLYLLKNKSMTRVLIKIIRPFAKTGIYRRFIYQYHEADDKNVAIPYGAAIAVGIITAYLVR</sequence>
<evidence type="ECO:0000256" key="1">
    <source>
        <dbReference type="ARBA" id="ARBA00005801"/>
    </source>
</evidence>
<keyword evidence="2" id="KW-0812">Transmembrane</keyword>
<keyword evidence="2" id="KW-1133">Transmembrane helix</keyword>
<evidence type="ECO:0000259" key="3">
    <source>
        <dbReference type="Pfam" id="PF01478"/>
    </source>
</evidence>
<feature type="transmembrane region" description="Helical" evidence="2">
    <location>
        <begin position="49"/>
        <end position="72"/>
    </location>
</feature>
<dbReference type="GO" id="GO:0006465">
    <property type="term" value="P:signal peptide processing"/>
    <property type="evidence" value="ECO:0007669"/>
    <property type="project" value="TreeGrafter"/>
</dbReference>
<name>A0A117M4M1_9FIRM</name>
<dbReference type="Gene3D" id="1.20.120.1220">
    <property type="match status" value="1"/>
</dbReference>
<feature type="transmembrane region" description="Helical" evidence="2">
    <location>
        <begin position="92"/>
        <end position="112"/>
    </location>
</feature>
<evidence type="ECO:0000313" key="5">
    <source>
        <dbReference type="Proteomes" id="UP000054705"/>
    </source>
</evidence>
<dbReference type="InterPro" id="IPR050882">
    <property type="entry name" value="Prepilin_peptidase/N-MTase"/>
</dbReference>
<accession>A0A117M4M1</accession>
<proteinExistence type="inferred from homology"/>